<dbReference type="EMBL" id="QFPO01000023">
    <property type="protein sequence ID" value="PZQ09979.1"/>
    <property type="molecule type" value="Genomic_DNA"/>
</dbReference>
<dbReference type="PRINTS" id="PR00368">
    <property type="entry name" value="FADPNR"/>
</dbReference>
<feature type="disulfide bond" description="Redox-active" evidence="9">
    <location>
        <begin position="41"/>
        <end position="46"/>
    </location>
</feature>
<evidence type="ECO:0000256" key="8">
    <source>
        <dbReference type="PIRSR" id="PIRSR000350-3"/>
    </source>
</evidence>
<feature type="binding site" evidence="8">
    <location>
        <position position="258"/>
    </location>
    <ligand>
        <name>NAD(+)</name>
        <dbReference type="ChEBI" id="CHEBI:57540"/>
    </ligand>
</feature>
<dbReference type="InterPro" id="IPR012999">
    <property type="entry name" value="Pyr_OxRdtase_I_AS"/>
</dbReference>
<protein>
    <submittedName>
        <fullName evidence="13">Glutathione-disulfide reductase</fullName>
    </submittedName>
</protein>
<dbReference type="GO" id="GO:0045454">
    <property type="term" value="P:cell redox homeostasis"/>
    <property type="evidence" value="ECO:0007669"/>
    <property type="project" value="InterPro"/>
</dbReference>
<feature type="binding site" evidence="8">
    <location>
        <position position="299"/>
    </location>
    <ligand>
        <name>FAD</name>
        <dbReference type="ChEBI" id="CHEBI:57692"/>
    </ligand>
</feature>
<evidence type="ECO:0000256" key="6">
    <source>
        <dbReference type="ARBA" id="ARBA00023284"/>
    </source>
</evidence>
<dbReference type="PANTHER" id="PTHR42737">
    <property type="entry name" value="GLUTATHIONE REDUCTASE"/>
    <property type="match status" value="1"/>
</dbReference>
<evidence type="ECO:0000256" key="3">
    <source>
        <dbReference type="ARBA" id="ARBA00022827"/>
    </source>
</evidence>
<evidence type="ECO:0000256" key="7">
    <source>
        <dbReference type="PIRSR" id="PIRSR000350-2"/>
    </source>
</evidence>
<feature type="binding site" evidence="8">
    <location>
        <begin position="171"/>
        <end position="178"/>
    </location>
    <ligand>
        <name>NAD(+)</name>
        <dbReference type="ChEBI" id="CHEBI:57540"/>
    </ligand>
</feature>
<feature type="binding site" evidence="8">
    <location>
        <position position="50"/>
    </location>
    <ligand>
        <name>FAD</name>
        <dbReference type="ChEBI" id="CHEBI:57692"/>
    </ligand>
</feature>
<evidence type="ECO:0000259" key="12">
    <source>
        <dbReference type="Pfam" id="PF07992"/>
    </source>
</evidence>
<keyword evidence="8" id="KW-0547">Nucleotide-binding</keyword>
<dbReference type="InterPro" id="IPR023753">
    <property type="entry name" value="FAD/NAD-binding_dom"/>
</dbReference>
<dbReference type="GO" id="GO:0050660">
    <property type="term" value="F:flavin adenine dinucleotide binding"/>
    <property type="evidence" value="ECO:0007669"/>
    <property type="project" value="InterPro"/>
</dbReference>
<reference evidence="13 14" key="1">
    <citation type="submission" date="2017-08" db="EMBL/GenBank/DDBJ databases">
        <title>Infants hospitalized years apart are colonized by the same room-sourced microbial strains.</title>
        <authorList>
            <person name="Brooks B."/>
            <person name="Olm M.R."/>
            <person name="Firek B.A."/>
            <person name="Baker R."/>
            <person name="Thomas B.C."/>
            <person name="Morowitz M.J."/>
            <person name="Banfield J.F."/>
        </authorList>
    </citation>
    <scope>NUCLEOTIDE SEQUENCE [LARGE SCALE GENOMIC DNA]</scope>
    <source>
        <strain evidence="13">S2_005_003_R2_42</strain>
    </source>
</reference>
<evidence type="ECO:0000313" key="14">
    <source>
        <dbReference type="Proteomes" id="UP000249046"/>
    </source>
</evidence>
<feature type="binding site" evidence="8">
    <location>
        <begin position="137"/>
        <end position="139"/>
    </location>
    <ligand>
        <name>FAD</name>
        <dbReference type="ChEBI" id="CHEBI:57692"/>
    </ligand>
</feature>
<evidence type="ECO:0000259" key="11">
    <source>
        <dbReference type="Pfam" id="PF02852"/>
    </source>
</evidence>
<comment type="caution">
    <text evidence="13">The sequence shown here is derived from an EMBL/GenBank/DDBJ whole genome shotgun (WGS) entry which is preliminary data.</text>
</comment>
<name>A0A2W5K1Z6_9GAMM</name>
<dbReference type="GO" id="GO:0006749">
    <property type="term" value="P:glutathione metabolic process"/>
    <property type="evidence" value="ECO:0007669"/>
    <property type="project" value="TreeGrafter"/>
</dbReference>
<dbReference type="Proteomes" id="UP000249046">
    <property type="component" value="Unassembled WGS sequence"/>
</dbReference>
<proteinExistence type="inferred from homology"/>
<dbReference type="GO" id="GO:0004362">
    <property type="term" value="F:glutathione-disulfide reductase (NADPH) activity"/>
    <property type="evidence" value="ECO:0007669"/>
    <property type="project" value="TreeGrafter"/>
</dbReference>
<dbReference type="InterPro" id="IPR004099">
    <property type="entry name" value="Pyr_nucl-diS_OxRdtase_dimer"/>
</dbReference>
<organism evidence="13 14">
    <name type="scientific">Rhodanobacter denitrificans</name>
    <dbReference type="NCBI Taxonomy" id="666685"/>
    <lineage>
        <taxon>Bacteria</taxon>
        <taxon>Pseudomonadati</taxon>
        <taxon>Pseudomonadota</taxon>
        <taxon>Gammaproteobacteria</taxon>
        <taxon>Lysobacterales</taxon>
        <taxon>Rhodanobacteraceae</taxon>
        <taxon>Rhodanobacter</taxon>
    </lineage>
</organism>
<comment type="similarity">
    <text evidence="1 10">Belongs to the class-I pyridine nucleotide-disulfide oxidoreductase family.</text>
</comment>
<comment type="cofactor">
    <cofactor evidence="8">
        <name>FAD</name>
        <dbReference type="ChEBI" id="CHEBI:57692"/>
    </cofactor>
    <text evidence="8">Binds 1 FAD per subunit.</text>
</comment>
<accession>A0A2W5K1Z6</accession>
<dbReference type="Pfam" id="PF02852">
    <property type="entry name" value="Pyr_redox_dim"/>
    <property type="match status" value="1"/>
</dbReference>
<evidence type="ECO:0000256" key="4">
    <source>
        <dbReference type="ARBA" id="ARBA00023002"/>
    </source>
</evidence>
<dbReference type="PIRSF" id="PIRSF000350">
    <property type="entry name" value="Mercury_reductase_MerA"/>
    <property type="match status" value="1"/>
</dbReference>
<dbReference type="SUPFAM" id="SSF55424">
    <property type="entry name" value="FAD/NAD-linked reductases, dimerisation (C-terminal) domain"/>
    <property type="match status" value="1"/>
</dbReference>
<feature type="domain" description="Pyridine nucleotide-disulphide oxidoreductase dimerisation" evidence="11">
    <location>
        <begin position="335"/>
        <end position="443"/>
    </location>
</feature>
<dbReference type="PRINTS" id="PR00411">
    <property type="entry name" value="PNDRDTASEI"/>
</dbReference>
<keyword evidence="2 10" id="KW-0285">Flavoprotein</keyword>
<dbReference type="InterPro" id="IPR036188">
    <property type="entry name" value="FAD/NAD-bd_sf"/>
</dbReference>
<feature type="binding site" evidence="8">
    <location>
        <position position="113"/>
    </location>
    <ligand>
        <name>FAD</name>
        <dbReference type="ChEBI" id="CHEBI:57692"/>
    </ligand>
</feature>
<keyword evidence="6 10" id="KW-0676">Redox-active center</keyword>
<dbReference type="AlphaFoldDB" id="A0A2W5K1Z6"/>
<dbReference type="FunFam" id="3.30.390.30:FF:000003">
    <property type="entry name" value="Glutathione reductase"/>
    <property type="match status" value="1"/>
</dbReference>
<feature type="domain" description="FAD/NAD(P)-binding" evidence="12">
    <location>
        <begin position="5"/>
        <end position="314"/>
    </location>
</feature>
<dbReference type="Gene3D" id="3.30.390.30">
    <property type="match status" value="1"/>
</dbReference>
<feature type="active site" description="Proton acceptor" evidence="7">
    <location>
        <position position="435"/>
    </location>
</feature>
<dbReference type="GO" id="GO:0034599">
    <property type="term" value="P:cellular response to oxidative stress"/>
    <property type="evidence" value="ECO:0007669"/>
    <property type="project" value="TreeGrafter"/>
</dbReference>
<evidence type="ECO:0000256" key="5">
    <source>
        <dbReference type="ARBA" id="ARBA00023157"/>
    </source>
</evidence>
<dbReference type="GO" id="GO:0005829">
    <property type="term" value="C:cytosol"/>
    <property type="evidence" value="ECO:0007669"/>
    <property type="project" value="TreeGrafter"/>
</dbReference>
<dbReference type="InterPro" id="IPR016156">
    <property type="entry name" value="FAD/NAD-linked_Rdtase_dimer_sf"/>
</dbReference>
<dbReference type="Pfam" id="PF07992">
    <property type="entry name" value="Pyr_redox_2"/>
    <property type="match status" value="1"/>
</dbReference>
<keyword evidence="5" id="KW-1015">Disulfide bond</keyword>
<dbReference type="NCBIfam" id="NF004776">
    <property type="entry name" value="PRK06116.1"/>
    <property type="match status" value="1"/>
</dbReference>
<evidence type="ECO:0000256" key="9">
    <source>
        <dbReference type="PIRSR" id="PIRSR000350-4"/>
    </source>
</evidence>
<gene>
    <name evidence="13" type="ORF">DI564_16735</name>
</gene>
<dbReference type="InterPro" id="IPR001100">
    <property type="entry name" value="Pyr_nuc-diS_OxRdtase"/>
</dbReference>
<evidence type="ECO:0000313" key="13">
    <source>
        <dbReference type="EMBL" id="PZQ09979.1"/>
    </source>
</evidence>
<dbReference type="PANTHER" id="PTHR42737:SF2">
    <property type="entry name" value="GLUTATHIONE REDUCTASE"/>
    <property type="match status" value="1"/>
</dbReference>
<keyword evidence="3 8" id="KW-0274">FAD</keyword>
<evidence type="ECO:0000256" key="1">
    <source>
        <dbReference type="ARBA" id="ARBA00007532"/>
    </source>
</evidence>
<dbReference type="InterPro" id="IPR046952">
    <property type="entry name" value="GSHR/TRXR-like"/>
</dbReference>
<dbReference type="PROSITE" id="PS00076">
    <property type="entry name" value="PYRIDINE_REDOX_1"/>
    <property type="match status" value="1"/>
</dbReference>
<dbReference type="SUPFAM" id="SSF51905">
    <property type="entry name" value="FAD/NAD(P)-binding domain"/>
    <property type="match status" value="1"/>
</dbReference>
<dbReference type="Gene3D" id="3.50.50.60">
    <property type="entry name" value="FAD/NAD(P)-binding domain"/>
    <property type="match status" value="2"/>
</dbReference>
<keyword evidence="4 10" id="KW-0560">Oxidoreductase</keyword>
<evidence type="ECO:0000256" key="10">
    <source>
        <dbReference type="RuleBase" id="RU003691"/>
    </source>
</evidence>
<keyword evidence="8" id="KW-0520">NAD</keyword>
<sequence length="446" mass="46795">MSTHDLIVLGAGSGGLATAIRAARHGARVALVEPGVLGGTCVNVGCVPKKAMWLASNLAETGRVAARLGFERCAVGFDWAAFVAHRQRYIEAIHVGYRERIDALGIDWVPAAGRFLDAGRIVAGARTLQAPQIVVATGSRPQRPPFADGVGIDSDGFFALRQQPRRVAIVGNGYVAVELAGVLHALGSEVRLLIRGNRLLGTFDEEVARRLAGLYEADGIGIEAGFDAVEASMHDEEARIVAADGRELRADTLIWAIGRRPDTRSLDLAAAGVACDAQGRIVVDDRQRTGVPGIHAVGDVTTAPALTPVAIAAGRALADRLFGGRPECRLDTADVPTVIFSHPPLGSVGLTEAAARERHGDAAVKVYSTAFRPMLTALAGGEARSFVKLVCVGEDERIVGLHGLGLGADEMLQGFAVAVKMGARKADFDATIAIHPTSAEEVVLIE</sequence>
<evidence type="ECO:0000256" key="2">
    <source>
        <dbReference type="ARBA" id="ARBA00022630"/>
    </source>
</evidence>